<gene>
    <name evidence="2" type="ORF">CDV56_102717</name>
</gene>
<evidence type="ECO:0000313" key="2">
    <source>
        <dbReference type="EMBL" id="RHZ53722.1"/>
    </source>
</evidence>
<protein>
    <submittedName>
        <fullName evidence="2">Uncharacterized protein</fullName>
    </submittedName>
</protein>
<dbReference type="VEuPathDB" id="FungiDB:CDV56_102717"/>
<evidence type="ECO:0000313" key="3">
    <source>
        <dbReference type="Proteomes" id="UP000215305"/>
    </source>
</evidence>
<sequence length="391" mass="44023">MVSDNLLSSLSAYATIVAVPIGLATLALTERGSSMLTSASRNARTALRPSEGTCGRRLWVDLKDGPLHTSIWTANSYQMSHTKAARCWESTLTTVVSNWSPASYVVEKPECLPLSKEFLHVDLRVILAFVFMAVLKERSRQTEYRSGPRTFAMSGAVLEVQVIKPDIVILHLEGTIQRTFTKDYVQRLLGGYPPLLVDPQNVSVFKAGDETRGGWVVALGLASNYDPEDVFLPVYSDCVRYHSDRRGRVFWRSMDRVRLILESIWAKAFKDDAVAYKQIISAINALEFIHKYETESGVDQIFNIATPPNLLSVQDQNRIIAHFNGPPSIADDEKQQRRFRAEWQPLLRYVLIAAVKGSVECIAYFKNPGRELEHILPMEVLKSARLYLRGC</sequence>
<keyword evidence="1" id="KW-0812">Transmembrane</keyword>
<name>A0A397GRT7_ASPTH</name>
<dbReference type="RefSeq" id="XP_026613711.1">
    <property type="nucleotide sequence ID" value="XM_026756336.1"/>
</dbReference>
<keyword evidence="1" id="KW-0472">Membrane</keyword>
<dbReference type="Proteomes" id="UP000215305">
    <property type="component" value="Unassembled WGS sequence"/>
</dbReference>
<feature type="transmembrane region" description="Helical" evidence="1">
    <location>
        <begin position="6"/>
        <end position="28"/>
    </location>
</feature>
<proteinExistence type="predicted"/>
<accession>A0A397GRT7</accession>
<dbReference type="GeneID" id="38124691"/>
<organism evidence="2 3">
    <name type="scientific">Aspergillus thermomutatus</name>
    <name type="common">Neosartorya pseudofischeri</name>
    <dbReference type="NCBI Taxonomy" id="41047"/>
    <lineage>
        <taxon>Eukaryota</taxon>
        <taxon>Fungi</taxon>
        <taxon>Dikarya</taxon>
        <taxon>Ascomycota</taxon>
        <taxon>Pezizomycotina</taxon>
        <taxon>Eurotiomycetes</taxon>
        <taxon>Eurotiomycetidae</taxon>
        <taxon>Eurotiales</taxon>
        <taxon>Aspergillaceae</taxon>
        <taxon>Aspergillus</taxon>
        <taxon>Aspergillus subgen. Fumigati</taxon>
    </lineage>
</organism>
<evidence type="ECO:0000256" key="1">
    <source>
        <dbReference type="SAM" id="Phobius"/>
    </source>
</evidence>
<comment type="caution">
    <text evidence="2">The sequence shown here is derived from an EMBL/GenBank/DDBJ whole genome shotgun (WGS) entry which is preliminary data.</text>
</comment>
<keyword evidence="3" id="KW-1185">Reference proteome</keyword>
<dbReference type="EMBL" id="NKHU02000120">
    <property type="protein sequence ID" value="RHZ53722.1"/>
    <property type="molecule type" value="Genomic_DNA"/>
</dbReference>
<reference evidence="2" key="1">
    <citation type="submission" date="2018-08" db="EMBL/GenBank/DDBJ databases">
        <title>Draft genome sequence of azole-resistant Aspergillus thermomutatus (Neosartorya pseudofischeri) strain HMR AF 39, isolated from a human nasal aspirate.</title>
        <authorList>
            <person name="Parent-Michaud M."/>
            <person name="Dufresne P.J."/>
            <person name="Fournier E."/>
            <person name="Martineau C."/>
            <person name="Moreira S."/>
            <person name="Perkins V."/>
            <person name="De Repentigny L."/>
            <person name="Dufresne S.F."/>
        </authorList>
    </citation>
    <scope>NUCLEOTIDE SEQUENCE [LARGE SCALE GENOMIC DNA]</scope>
    <source>
        <strain evidence="2">HMR AF 39</strain>
    </source>
</reference>
<dbReference type="OrthoDB" id="5292533at2759"/>
<keyword evidence="1" id="KW-1133">Transmembrane helix</keyword>
<dbReference type="AlphaFoldDB" id="A0A397GRT7"/>